<name>A0ABV0PA73_9TELE</name>
<reference evidence="2 3" key="1">
    <citation type="submission" date="2021-06" db="EMBL/GenBank/DDBJ databases">
        <authorList>
            <person name="Palmer J.M."/>
        </authorList>
    </citation>
    <scope>NUCLEOTIDE SEQUENCE [LARGE SCALE GENOMIC DNA]</scope>
    <source>
        <strain evidence="2 3">GA_2019</strain>
        <tissue evidence="2">Muscle</tissue>
    </source>
</reference>
<evidence type="ECO:0000256" key="1">
    <source>
        <dbReference type="SAM" id="Phobius"/>
    </source>
</evidence>
<comment type="caution">
    <text evidence="2">The sequence shown here is derived from an EMBL/GenBank/DDBJ whole genome shotgun (WGS) entry which is preliminary data.</text>
</comment>
<dbReference type="EMBL" id="JAHRIO010069968">
    <property type="protein sequence ID" value="MEQ2180307.1"/>
    <property type="molecule type" value="Genomic_DNA"/>
</dbReference>
<organism evidence="2 3">
    <name type="scientific">Goodea atripinnis</name>
    <dbReference type="NCBI Taxonomy" id="208336"/>
    <lineage>
        <taxon>Eukaryota</taxon>
        <taxon>Metazoa</taxon>
        <taxon>Chordata</taxon>
        <taxon>Craniata</taxon>
        <taxon>Vertebrata</taxon>
        <taxon>Euteleostomi</taxon>
        <taxon>Actinopterygii</taxon>
        <taxon>Neopterygii</taxon>
        <taxon>Teleostei</taxon>
        <taxon>Neoteleostei</taxon>
        <taxon>Acanthomorphata</taxon>
        <taxon>Ovalentaria</taxon>
        <taxon>Atherinomorphae</taxon>
        <taxon>Cyprinodontiformes</taxon>
        <taxon>Goodeidae</taxon>
        <taxon>Goodea</taxon>
    </lineage>
</organism>
<proteinExistence type="predicted"/>
<keyword evidence="1" id="KW-1133">Transmembrane helix</keyword>
<dbReference type="Proteomes" id="UP001476798">
    <property type="component" value="Unassembled WGS sequence"/>
</dbReference>
<protein>
    <submittedName>
        <fullName evidence="2">Uncharacterized protein</fullName>
    </submittedName>
</protein>
<sequence>HHQGEIFLITEKECRNIAFTIMTLSFHLWPAVTSRQVDIATQGWFIGLMCAIALLILILLIICFIQRNKGGKYPGES</sequence>
<accession>A0ABV0PA73</accession>
<gene>
    <name evidence="2" type="ORF">GOODEAATRI_000018</name>
</gene>
<evidence type="ECO:0000313" key="3">
    <source>
        <dbReference type="Proteomes" id="UP001476798"/>
    </source>
</evidence>
<keyword evidence="1" id="KW-0472">Membrane</keyword>
<evidence type="ECO:0000313" key="2">
    <source>
        <dbReference type="EMBL" id="MEQ2180307.1"/>
    </source>
</evidence>
<feature type="transmembrane region" description="Helical" evidence="1">
    <location>
        <begin position="16"/>
        <end position="32"/>
    </location>
</feature>
<feature type="non-terminal residue" evidence="2">
    <location>
        <position position="1"/>
    </location>
</feature>
<keyword evidence="1" id="KW-0812">Transmembrane</keyword>
<feature type="transmembrane region" description="Helical" evidence="1">
    <location>
        <begin position="44"/>
        <end position="65"/>
    </location>
</feature>
<keyword evidence="3" id="KW-1185">Reference proteome</keyword>